<dbReference type="InterPro" id="IPR011990">
    <property type="entry name" value="TPR-like_helical_dom_sf"/>
</dbReference>
<dbReference type="Proteomes" id="UP000253307">
    <property type="component" value="Unassembled WGS sequence"/>
</dbReference>
<gene>
    <name evidence="1" type="ORF">DBW96_02280</name>
</gene>
<sequence length="402" mass="46297">MKLFNLLFILIFFPLFVSSEDVLNEGVYWELTRVDAKIEEKKFDEAEKILSRLYKKSWRSRSYNKAVIARTYGFFLFQQERFPEAIEKLQVAYDEQALPLQEATSLVQALAQLYTTQGNTKGAKELLLDFIEEANRNPKPVPGMHNIYALTALIYASEKNYDVAYDYINLAISLSSSFREDWYQLKFAIEYNKEDFIAAEGSAKELLLNRPEKKRYYVQLSAVYNILEKYDMSLATMEVSYMKGLMDKPEEFTTLASFYLYKKNPAMSAKVLEKAITNEDIDFDNTNAKLLADSWLFAKERLKSLNVIGSSLNNNPEDAKLIKQYINIAFSAFEWDEVIKGVNKAYEAGLKDDGKFALMKGIAYFEKNSIVNAKNSFIQASNSKEYKDQGIAWLEYLEALNG</sequence>
<protein>
    <recommendedName>
        <fullName evidence="3">Tetratricopeptide repeat protein</fullName>
    </recommendedName>
</protein>
<dbReference type="EMBL" id="QOPE01000013">
    <property type="protein sequence ID" value="RCL41428.1"/>
    <property type="molecule type" value="Genomic_DNA"/>
</dbReference>
<comment type="caution">
    <text evidence="1">The sequence shown here is derived from an EMBL/GenBank/DDBJ whole genome shotgun (WGS) entry which is preliminary data.</text>
</comment>
<reference evidence="1 2" key="1">
    <citation type="journal article" date="2018" name="Microbiome">
        <title>Fine metagenomic profile of the Mediterranean stratified and mixed water columns revealed by assembly and recruitment.</title>
        <authorList>
            <person name="Haro-Moreno J.M."/>
            <person name="Lopez-Perez M."/>
            <person name="De La Torre J.R."/>
            <person name="Picazo A."/>
            <person name="Camacho A."/>
            <person name="Rodriguez-Valera F."/>
        </authorList>
    </citation>
    <scope>NUCLEOTIDE SEQUENCE [LARGE SCALE GENOMIC DNA]</scope>
    <source>
        <strain evidence="1">MED-G82</strain>
    </source>
</reference>
<dbReference type="AlphaFoldDB" id="A0A368BVS3"/>
<evidence type="ECO:0008006" key="3">
    <source>
        <dbReference type="Google" id="ProtNLM"/>
    </source>
</evidence>
<organism evidence="1 2">
    <name type="scientific">SAR86 cluster bacterium</name>
    <dbReference type="NCBI Taxonomy" id="2030880"/>
    <lineage>
        <taxon>Bacteria</taxon>
        <taxon>Pseudomonadati</taxon>
        <taxon>Pseudomonadota</taxon>
        <taxon>Gammaproteobacteria</taxon>
        <taxon>SAR86 cluster</taxon>
    </lineage>
</organism>
<name>A0A368BVS3_9GAMM</name>
<dbReference type="Gene3D" id="1.25.40.10">
    <property type="entry name" value="Tetratricopeptide repeat domain"/>
    <property type="match status" value="2"/>
</dbReference>
<evidence type="ECO:0000313" key="2">
    <source>
        <dbReference type="Proteomes" id="UP000253307"/>
    </source>
</evidence>
<dbReference type="SUPFAM" id="SSF48452">
    <property type="entry name" value="TPR-like"/>
    <property type="match status" value="1"/>
</dbReference>
<accession>A0A368BVS3</accession>
<evidence type="ECO:0000313" key="1">
    <source>
        <dbReference type="EMBL" id="RCL41428.1"/>
    </source>
</evidence>
<proteinExistence type="predicted"/>